<accession>A0A0E9P987</accession>
<sequence>MRRSLHDFMKELDSWETDIKKKDEQLRGGGAGEPQQVNKKLQHLLNFRPLYNGIITGLFIFYYSLLS</sequence>
<feature type="transmembrane region" description="Helical" evidence="1">
    <location>
        <begin position="49"/>
        <end position="66"/>
    </location>
</feature>
<dbReference type="EMBL" id="GBXM01107947">
    <property type="protein sequence ID" value="JAH00630.1"/>
    <property type="molecule type" value="Transcribed_RNA"/>
</dbReference>
<keyword evidence="1" id="KW-1133">Transmembrane helix</keyword>
<protein>
    <submittedName>
        <fullName evidence="2">Uncharacterized protein</fullName>
    </submittedName>
</protein>
<keyword evidence="1" id="KW-0812">Transmembrane</keyword>
<evidence type="ECO:0000313" key="2">
    <source>
        <dbReference type="EMBL" id="JAH00630.1"/>
    </source>
</evidence>
<reference evidence="2" key="2">
    <citation type="journal article" date="2015" name="Fish Shellfish Immunol.">
        <title>Early steps in the European eel (Anguilla anguilla)-Vibrio vulnificus interaction in the gills: Role of the RtxA13 toxin.</title>
        <authorList>
            <person name="Callol A."/>
            <person name="Pajuelo D."/>
            <person name="Ebbesson L."/>
            <person name="Teles M."/>
            <person name="MacKenzie S."/>
            <person name="Amaro C."/>
        </authorList>
    </citation>
    <scope>NUCLEOTIDE SEQUENCE</scope>
</reference>
<reference evidence="2" key="1">
    <citation type="submission" date="2014-11" db="EMBL/GenBank/DDBJ databases">
        <authorList>
            <person name="Amaro Gonzalez C."/>
        </authorList>
    </citation>
    <scope>NUCLEOTIDE SEQUENCE</scope>
</reference>
<evidence type="ECO:0000256" key="1">
    <source>
        <dbReference type="SAM" id="Phobius"/>
    </source>
</evidence>
<organism evidence="2">
    <name type="scientific">Anguilla anguilla</name>
    <name type="common">European freshwater eel</name>
    <name type="synonym">Muraena anguilla</name>
    <dbReference type="NCBI Taxonomy" id="7936"/>
    <lineage>
        <taxon>Eukaryota</taxon>
        <taxon>Metazoa</taxon>
        <taxon>Chordata</taxon>
        <taxon>Craniata</taxon>
        <taxon>Vertebrata</taxon>
        <taxon>Euteleostomi</taxon>
        <taxon>Actinopterygii</taxon>
        <taxon>Neopterygii</taxon>
        <taxon>Teleostei</taxon>
        <taxon>Anguilliformes</taxon>
        <taxon>Anguillidae</taxon>
        <taxon>Anguilla</taxon>
    </lineage>
</organism>
<proteinExistence type="predicted"/>
<name>A0A0E9P987_ANGAN</name>
<keyword evidence="1" id="KW-0472">Membrane</keyword>
<dbReference type="AlphaFoldDB" id="A0A0E9P987"/>